<feature type="transmembrane region" description="Helical" evidence="2">
    <location>
        <begin position="21"/>
        <end position="38"/>
    </location>
</feature>
<dbReference type="PIRSF" id="PIRSF034300">
    <property type="entry name" value="UCP034300"/>
    <property type="match status" value="1"/>
</dbReference>
<evidence type="ECO:0000313" key="3">
    <source>
        <dbReference type="EMBL" id="MFC5630032.1"/>
    </source>
</evidence>
<sequence>MEKLIQGLKKIEFTRSLIEKLALVAIVLLGLTVLTVPSKSKGVLTYKEGKITYTGTIVNYRMNGQGKLVYENGDTYVGSFDNGVFEGQGKFTSHQGWIYEGTFKNGLADGKGVLKTKSKKTYKGTFKQGIYQK</sequence>
<name>A0ABW0UBX6_9STRE</name>
<keyword evidence="1" id="KW-0677">Repeat</keyword>
<dbReference type="SUPFAM" id="SSF82185">
    <property type="entry name" value="Histone H3 K4-specific methyltransferase SET7/9 N-terminal domain"/>
    <property type="match status" value="1"/>
</dbReference>
<keyword evidence="4" id="KW-1185">Reference proteome</keyword>
<dbReference type="PANTHER" id="PTHR43215">
    <property type="entry name" value="RADIAL SPOKE HEAD 1 HOMOLOG"/>
    <property type="match status" value="1"/>
</dbReference>
<dbReference type="Gene3D" id="2.20.110.10">
    <property type="entry name" value="Histone H3 K4-specific methyltransferase SET7/9 N-terminal domain"/>
    <property type="match status" value="2"/>
</dbReference>
<dbReference type="RefSeq" id="WP_156805803.1">
    <property type="nucleotide sequence ID" value="NZ_JBHSOJ010000001.1"/>
</dbReference>
<dbReference type="Proteomes" id="UP001596110">
    <property type="component" value="Unassembled WGS sequence"/>
</dbReference>
<keyword evidence="2" id="KW-0812">Transmembrane</keyword>
<protein>
    <recommendedName>
        <fullName evidence="5">MORN repeat protein</fullName>
    </recommendedName>
</protein>
<organism evidence="3 4">
    <name type="scientific">Streptococcus caledonicus</name>
    <dbReference type="NCBI Taxonomy" id="2614158"/>
    <lineage>
        <taxon>Bacteria</taxon>
        <taxon>Bacillati</taxon>
        <taxon>Bacillota</taxon>
        <taxon>Bacilli</taxon>
        <taxon>Lactobacillales</taxon>
        <taxon>Streptococcaceae</taxon>
        <taxon>Streptococcus</taxon>
    </lineage>
</organism>
<dbReference type="Pfam" id="PF02493">
    <property type="entry name" value="MORN"/>
    <property type="match status" value="3"/>
</dbReference>
<dbReference type="InterPro" id="IPR014590">
    <property type="entry name" value="UCP034300_MORN_rpt-cont"/>
</dbReference>
<comment type="caution">
    <text evidence="3">The sequence shown here is derived from an EMBL/GenBank/DDBJ whole genome shotgun (WGS) entry which is preliminary data.</text>
</comment>
<evidence type="ECO:0000256" key="1">
    <source>
        <dbReference type="ARBA" id="ARBA00022737"/>
    </source>
</evidence>
<keyword evidence="2" id="KW-1133">Transmembrane helix</keyword>
<gene>
    <name evidence="3" type="ORF">ACFPQ3_00050</name>
</gene>
<dbReference type="InterPro" id="IPR003409">
    <property type="entry name" value="MORN"/>
</dbReference>
<proteinExistence type="predicted"/>
<accession>A0ABW0UBX6</accession>
<dbReference type="EMBL" id="JBHSOJ010000001">
    <property type="protein sequence ID" value="MFC5630032.1"/>
    <property type="molecule type" value="Genomic_DNA"/>
</dbReference>
<reference evidence="4" key="1">
    <citation type="journal article" date="2019" name="Int. J. Syst. Evol. Microbiol.">
        <title>The Global Catalogue of Microorganisms (GCM) 10K type strain sequencing project: providing services to taxonomists for standard genome sequencing and annotation.</title>
        <authorList>
            <consortium name="The Broad Institute Genomics Platform"/>
            <consortium name="The Broad Institute Genome Sequencing Center for Infectious Disease"/>
            <person name="Wu L."/>
            <person name="Ma J."/>
        </authorList>
    </citation>
    <scope>NUCLEOTIDE SEQUENCE [LARGE SCALE GENOMIC DNA]</scope>
    <source>
        <strain evidence="4">DT43</strain>
    </source>
</reference>
<dbReference type="PANTHER" id="PTHR43215:SF14">
    <property type="entry name" value="RADIAL SPOKE HEAD 1 HOMOLOG"/>
    <property type="match status" value="1"/>
</dbReference>
<dbReference type="SMART" id="SM00698">
    <property type="entry name" value="MORN"/>
    <property type="match status" value="3"/>
</dbReference>
<evidence type="ECO:0000313" key="4">
    <source>
        <dbReference type="Proteomes" id="UP001596110"/>
    </source>
</evidence>
<keyword evidence="2" id="KW-0472">Membrane</keyword>
<evidence type="ECO:0000256" key="2">
    <source>
        <dbReference type="SAM" id="Phobius"/>
    </source>
</evidence>
<evidence type="ECO:0008006" key="5">
    <source>
        <dbReference type="Google" id="ProtNLM"/>
    </source>
</evidence>